<evidence type="ECO:0000313" key="2">
    <source>
        <dbReference type="Proteomes" id="UP000632377"/>
    </source>
</evidence>
<gene>
    <name evidence="1" type="ORF">JK636_12145</name>
</gene>
<proteinExistence type="predicted"/>
<dbReference type="InterPro" id="IPR054648">
    <property type="entry name" value="TudS-rel"/>
</dbReference>
<accession>A0ABS1TAX9</accession>
<evidence type="ECO:0008006" key="3">
    <source>
        <dbReference type="Google" id="ProtNLM"/>
    </source>
</evidence>
<dbReference type="Proteomes" id="UP000632377">
    <property type="component" value="Unassembled WGS sequence"/>
</dbReference>
<organism evidence="1 2">
    <name type="scientific">Clostridium rhizosphaerae</name>
    <dbReference type="NCBI Taxonomy" id="2803861"/>
    <lineage>
        <taxon>Bacteria</taxon>
        <taxon>Bacillati</taxon>
        <taxon>Bacillota</taxon>
        <taxon>Clostridia</taxon>
        <taxon>Eubacteriales</taxon>
        <taxon>Clostridiaceae</taxon>
        <taxon>Clostridium</taxon>
    </lineage>
</organism>
<dbReference type="RefSeq" id="WP_202749269.1">
    <property type="nucleotide sequence ID" value="NZ_JAESWC010000007.1"/>
</dbReference>
<protein>
    <recommendedName>
        <fullName evidence="3">DUF523 domain-containing protein</fullName>
    </recommendedName>
</protein>
<reference evidence="1 2" key="1">
    <citation type="submission" date="2021-01" db="EMBL/GenBank/DDBJ databases">
        <title>Genome public.</title>
        <authorList>
            <person name="Liu C."/>
            <person name="Sun Q."/>
        </authorList>
    </citation>
    <scope>NUCLEOTIDE SEQUENCE [LARGE SCALE GENOMIC DNA]</scope>
    <source>
        <strain evidence="1 2">YIM B02515</strain>
    </source>
</reference>
<dbReference type="NCBIfam" id="NF045597">
    <property type="entry name" value="TudS_rel_CD3072"/>
    <property type="match status" value="1"/>
</dbReference>
<dbReference type="EMBL" id="JAESWC010000007">
    <property type="protein sequence ID" value="MBL4936508.1"/>
    <property type="molecule type" value="Genomic_DNA"/>
</dbReference>
<comment type="caution">
    <text evidence="1">The sequence shown here is derived from an EMBL/GenBank/DDBJ whole genome shotgun (WGS) entry which is preliminary data.</text>
</comment>
<evidence type="ECO:0000313" key="1">
    <source>
        <dbReference type="EMBL" id="MBL4936508.1"/>
    </source>
</evidence>
<name>A0ABS1TAX9_9CLOT</name>
<keyword evidence="2" id="KW-1185">Reference proteome</keyword>
<sequence length="160" mass="18119">MRSKKIILTSHCILNQNSVVESLARAKGAFSFVKDLVESGVGIIQLPCPEFRFLGITRKPMEKADYDSSEYRELCQKLFLPILDDLLIYIENGYEFCGVIGINQSPTCSISGNRGIFMEEIFKLLSSKGIDPKYFEVPEDYNDETDGDELFSKIKNTLNI</sequence>